<reference evidence="2 3" key="1">
    <citation type="submission" date="2018-04" db="EMBL/GenBank/DDBJ databases">
        <authorList>
            <person name="Vogel A."/>
        </authorList>
    </citation>
    <scope>NUCLEOTIDE SEQUENCE [LARGE SCALE GENOMIC DNA]</scope>
</reference>
<evidence type="ECO:0000256" key="1">
    <source>
        <dbReference type="SAM" id="MobiDB-lite"/>
    </source>
</evidence>
<evidence type="ECO:0000313" key="2">
    <source>
        <dbReference type="EMBL" id="VFQ94365.1"/>
    </source>
</evidence>
<name>A0A484MZB4_9ASTE</name>
<dbReference type="EMBL" id="OOIL02005264">
    <property type="protein sequence ID" value="VFQ94365.1"/>
    <property type="molecule type" value="Genomic_DNA"/>
</dbReference>
<feature type="region of interest" description="Disordered" evidence="1">
    <location>
        <begin position="161"/>
        <end position="212"/>
    </location>
</feature>
<gene>
    <name evidence="2" type="ORF">CCAM_LOCUS36141</name>
</gene>
<sequence length="348" mass="37918">MTYIRKFSGRETGRIGPKVTEVAEADRMTFAEAIFDGPSSWFCQVGLGVVGLGHFPVGLDTPIPGSPPLPNSSADERWGVSQLARFHTCPLDSEKFPECHTFIRHPRPAATPELQAHAQKLLEDCRPKSPHMYTVCTEQNLAEVGILISLERQFELSEAVLGSRPKHGLEESAPRSEDIESGDNEREDGGEAGNDEEPWQPSCSEGVAGDMNPVEVIRKAKLLARNRGRGAEVQRGSPPVGATGSVASARTQEEAPARNQRKRKLIQVEDEETTSEQDVVLTESPTGKRRGYPRGGKSPTSLNKADGNVHAEAEAASLSATLKDEDEILSSLQGLMNSFHKQVRFLMS</sequence>
<accession>A0A484MZB4</accession>
<organism evidence="2 3">
    <name type="scientific">Cuscuta campestris</name>
    <dbReference type="NCBI Taxonomy" id="132261"/>
    <lineage>
        <taxon>Eukaryota</taxon>
        <taxon>Viridiplantae</taxon>
        <taxon>Streptophyta</taxon>
        <taxon>Embryophyta</taxon>
        <taxon>Tracheophyta</taxon>
        <taxon>Spermatophyta</taxon>
        <taxon>Magnoliopsida</taxon>
        <taxon>eudicotyledons</taxon>
        <taxon>Gunneridae</taxon>
        <taxon>Pentapetalae</taxon>
        <taxon>asterids</taxon>
        <taxon>lamiids</taxon>
        <taxon>Solanales</taxon>
        <taxon>Convolvulaceae</taxon>
        <taxon>Cuscuteae</taxon>
        <taxon>Cuscuta</taxon>
        <taxon>Cuscuta subgen. Grammica</taxon>
        <taxon>Cuscuta sect. Cleistogrammica</taxon>
    </lineage>
</organism>
<feature type="compositionally biased region" description="Basic and acidic residues" evidence="1">
    <location>
        <begin position="167"/>
        <end position="189"/>
    </location>
</feature>
<evidence type="ECO:0000313" key="3">
    <source>
        <dbReference type="Proteomes" id="UP000595140"/>
    </source>
</evidence>
<dbReference type="AlphaFoldDB" id="A0A484MZB4"/>
<dbReference type="Proteomes" id="UP000595140">
    <property type="component" value="Unassembled WGS sequence"/>
</dbReference>
<feature type="region of interest" description="Disordered" evidence="1">
    <location>
        <begin position="227"/>
        <end position="309"/>
    </location>
</feature>
<proteinExistence type="predicted"/>
<keyword evidence="3" id="KW-1185">Reference proteome</keyword>
<protein>
    <submittedName>
        <fullName evidence="2">Uncharacterized protein</fullName>
    </submittedName>
</protein>